<dbReference type="EMBL" id="CP001854">
    <property type="protein sequence ID" value="ADB49282.1"/>
    <property type="molecule type" value="Genomic_DNA"/>
</dbReference>
<gene>
    <name evidence="1" type="ordered locus">Cwoe_0849</name>
</gene>
<dbReference type="STRING" id="469383.Cwoe_0849"/>
<dbReference type="AlphaFoldDB" id="D3FAL3"/>
<name>D3FAL3_CONWI</name>
<evidence type="ECO:0000313" key="1">
    <source>
        <dbReference type="EMBL" id="ADB49282.1"/>
    </source>
</evidence>
<evidence type="ECO:0000313" key="2">
    <source>
        <dbReference type="Proteomes" id="UP000008229"/>
    </source>
</evidence>
<dbReference type="HOGENOM" id="CLU_3198528_0_0_11"/>
<dbReference type="KEGG" id="cwo:Cwoe_0849"/>
<reference evidence="2" key="2">
    <citation type="submission" date="2010-01" db="EMBL/GenBank/DDBJ databases">
        <title>The complete genome of Conexibacter woesei DSM 14684.</title>
        <authorList>
            <consortium name="US DOE Joint Genome Institute (JGI-PGF)"/>
            <person name="Lucas S."/>
            <person name="Copeland A."/>
            <person name="Lapidus A."/>
            <person name="Glavina del Rio T."/>
            <person name="Dalin E."/>
            <person name="Tice H."/>
            <person name="Bruce D."/>
            <person name="Goodwin L."/>
            <person name="Pitluck S."/>
            <person name="Kyrpides N."/>
            <person name="Mavromatis K."/>
            <person name="Ivanova N."/>
            <person name="Mikhailova N."/>
            <person name="Chertkov O."/>
            <person name="Brettin T."/>
            <person name="Detter J.C."/>
            <person name="Han C."/>
            <person name="Larimer F."/>
            <person name="Land M."/>
            <person name="Hauser L."/>
            <person name="Markowitz V."/>
            <person name="Cheng J.-F."/>
            <person name="Hugenholtz P."/>
            <person name="Woyke T."/>
            <person name="Wu D."/>
            <person name="Pukall R."/>
            <person name="Steenblock K."/>
            <person name="Schneider S."/>
            <person name="Klenk H.-P."/>
            <person name="Eisen J.A."/>
        </authorList>
    </citation>
    <scope>NUCLEOTIDE SEQUENCE [LARGE SCALE GENOMIC DNA]</scope>
    <source>
        <strain evidence="2">DSM 14684 / CIP 108061 / JCM 11494 / NBRC 100937 / ID131577</strain>
    </source>
</reference>
<accession>D3FAL3</accession>
<dbReference type="Proteomes" id="UP000008229">
    <property type="component" value="Chromosome"/>
</dbReference>
<organism evidence="1 2">
    <name type="scientific">Conexibacter woesei (strain DSM 14684 / CCUG 47730 / CIP 108061 / JCM 11494 / NBRC 100937 / ID131577)</name>
    <dbReference type="NCBI Taxonomy" id="469383"/>
    <lineage>
        <taxon>Bacteria</taxon>
        <taxon>Bacillati</taxon>
        <taxon>Actinomycetota</taxon>
        <taxon>Thermoleophilia</taxon>
        <taxon>Solirubrobacterales</taxon>
        <taxon>Conexibacteraceae</taxon>
        <taxon>Conexibacter</taxon>
    </lineage>
</organism>
<sequence>MLDNAPIDDEPETEEERRAVAEVRADRARGIGPLPLEDALAEFEL</sequence>
<keyword evidence="2" id="KW-1185">Reference proteome</keyword>
<proteinExistence type="predicted"/>
<reference evidence="1 2" key="1">
    <citation type="journal article" date="2010" name="Stand. Genomic Sci.">
        <title>Complete genome sequence of Conexibacter woesei type strain (ID131577).</title>
        <authorList>
            <person name="Pukall R."/>
            <person name="Lapidus A."/>
            <person name="Glavina Del Rio T."/>
            <person name="Copeland A."/>
            <person name="Tice H."/>
            <person name="Cheng J.-F."/>
            <person name="Lucas S."/>
            <person name="Chen F."/>
            <person name="Nolan M."/>
            <person name="Bruce D."/>
            <person name="Goodwin L."/>
            <person name="Pitluck S."/>
            <person name="Mavromatis K."/>
            <person name="Ivanova N."/>
            <person name="Ovchinnikova G."/>
            <person name="Pati A."/>
            <person name="Chen A."/>
            <person name="Palaniappan K."/>
            <person name="Land M."/>
            <person name="Hauser L."/>
            <person name="Chang Y.-J."/>
            <person name="Jeffries C.D."/>
            <person name="Chain P."/>
            <person name="Meincke L."/>
            <person name="Sims D."/>
            <person name="Brettin T."/>
            <person name="Detter J.C."/>
            <person name="Rohde M."/>
            <person name="Goeker M."/>
            <person name="Bristow J."/>
            <person name="Eisen J.A."/>
            <person name="Markowitz V."/>
            <person name="Kyrpides N.C."/>
            <person name="Klenk H.-P."/>
            <person name="Hugenholtz P."/>
        </authorList>
    </citation>
    <scope>NUCLEOTIDE SEQUENCE [LARGE SCALE GENOMIC DNA]</scope>
    <source>
        <strain evidence="2">DSM 14684 / CIP 108061 / JCM 11494 / NBRC 100937 / ID131577</strain>
    </source>
</reference>
<protein>
    <submittedName>
        <fullName evidence="1">Uncharacterized protein</fullName>
    </submittedName>
</protein>